<dbReference type="InterPro" id="IPR017871">
    <property type="entry name" value="ABC_transporter-like_CS"/>
</dbReference>
<feature type="domain" description="ABC transporter" evidence="5">
    <location>
        <begin position="5"/>
        <end position="232"/>
    </location>
</feature>
<keyword evidence="4 6" id="KW-0067">ATP-binding</keyword>
<protein>
    <submittedName>
        <fullName evidence="6">ABC transporter ATP-binding protein</fullName>
    </submittedName>
</protein>
<dbReference type="InterPro" id="IPR003593">
    <property type="entry name" value="AAA+_ATPase"/>
</dbReference>
<dbReference type="GO" id="GO:0005524">
    <property type="term" value="F:ATP binding"/>
    <property type="evidence" value="ECO:0007669"/>
    <property type="project" value="UniProtKB-KW"/>
</dbReference>
<dbReference type="CDD" id="cd03268">
    <property type="entry name" value="ABC_BcrA_bacitracin_resist"/>
    <property type="match status" value="1"/>
</dbReference>
<reference evidence="7" key="1">
    <citation type="submission" date="2021-01" db="EMBL/GenBank/DDBJ databases">
        <title>Genome public.</title>
        <authorList>
            <person name="Liu C."/>
            <person name="Sun Q."/>
        </authorList>
    </citation>
    <scope>NUCLEOTIDE SEQUENCE [LARGE SCALE GENOMIC DNA]</scope>
    <source>
        <strain evidence="7">YIM B02505</strain>
    </source>
</reference>
<dbReference type="InterPro" id="IPR003439">
    <property type="entry name" value="ABC_transporter-like_ATP-bd"/>
</dbReference>
<dbReference type="SMART" id="SM00382">
    <property type="entry name" value="AAA"/>
    <property type="match status" value="1"/>
</dbReference>
<proteinExistence type="inferred from homology"/>
<dbReference type="EMBL" id="JAENHN010000066">
    <property type="protein sequence ID" value="MBK1813752.1"/>
    <property type="molecule type" value="Genomic_DNA"/>
</dbReference>
<evidence type="ECO:0000259" key="5">
    <source>
        <dbReference type="PROSITE" id="PS50893"/>
    </source>
</evidence>
<comment type="caution">
    <text evidence="6">The sequence shown here is derived from an EMBL/GenBank/DDBJ whole genome shotgun (WGS) entry which is preliminary data.</text>
</comment>
<dbReference type="PANTHER" id="PTHR43335:SF4">
    <property type="entry name" value="ABC TRANSPORTER, ATP-BINDING PROTEIN"/>
    <property type="match status" value="1"/>
</dbReference>
<name>A0ABS1EWK1_9CLOT</name>
<dbReference type="RefSeq" id="WP_200274179.1">
    <property type="nucleotide sequence ID" value="NZ_JAENHN010000066.1"/>
</dbReference>
<organism evidence="6 7">
    <name type="scientific">Clostridium yunnanense</name>
    <dbReference type="NCBI Taxonomy" id="2800325"/>
    <lineage>
        <taxon>Bacteria</taxon>
        <taxon>Bacillati</taxon>
        <taxon>Bacillota</taxon>
        <taxon>Clostridia</taxon>
        <taxon>Eubacteriales</taxon>
        <taxon>Clostridiaceae</taxon>
        <taxon>Clostridium</taxon>
    </lineage>
</organism>
<dbReference type="Pfam" id="PF00005">
    <property type="entry name" value="ABC_tran"/>
    <property type="match status" value="1"/>
</dbReference>
<keyword evidence="2" id="KW-0813">Transport</keyword>
<evidence type="ECO:0000256" key="4">
    <source>
        <dbReference type="ARBA" id="ARBA00022840"/>
    </source>
</evidence>
<dbReference type="InterPro" id="IPR027417">
    <property type="entry name" value="P-loop_NTPase"/>
</dbReference>
<dbReference type="SUPFAM" id="SSF52540">
    <property type="entry name" value="P-loop containing nucleoside triphosphate hydrolases"/>
    <property type="match status" value="1"/>
</dbReference>
<evidence type="ECO:0000313" key="6">
    <source>
        <dbReference type="EMBL" id="MBK1813752.1"/>
    </source>
</evidence>
<dbReference type="PROSITE" id="PS00211">
    <property type="entry name" value="ABC_TRANSPORTER_1"/>
    <property type="match status" value="1"/>
</dbReference>
<evidence type="ECO:0000256" key="2">
    <source>
        <dbReference type="ARBA" id="ARBA00022448"/>
    </source>
</evidence>
<dbReference type="Gene3D" id="3.40.50.300">
    <property type="entry name" value="P-loop containing nucleotide triphosphate hydrolases"/>
    <property type="match status" value="1"/>
</dbReference>
<gene>
    <name evidence="6" type="ORF">JHL18_24340</name>
</gene>
<dbReference type="Proteomes" id="UP000596739">
    <property type="component" value="Unassembled WGS sequence"/>
</dbReference>
<keyword evidence="7" id="KW-1185">Reference proteome</keyword>
<evidence type="ECO:0000313" key="7">
    <source>
        <dbReference type="Proteomes" id="UP000596739"/>
    </source>
</evidence>
<evidence type="ECO:0000256" key="1">
    <source>
        <dbReference type="ARBA" id="ARBA00005417"/>
    </source>
</evidence>
<dbReference type="PANTHER" id="PTHR43335">
    <property type="entry name" value="ABC TRANSPORTER, ATP-BINDING PROTEIN"/>
    <property type="match status" value="1"/>
</dbReference>
<sequence length="312" mass="34424">MEYIVETKGLSKKFNDIEAVKNINLKVPKGCIYGFLGPNGAGKSTTIRMLLGLIKMTQGDVEILGKSISKERVEILKEVGALVETPSYYGNLSAYDNLDIVRRILGLEKKSIDTALDIVGLSDNKNKYVKNFSLGMKQRLGIAKAIIGNPRLLILDEPTNGLDPLGIIEIREMIRSLPDKIGVTVLVSSHILSEIEQIATHVGIVNKGVLCFQGTIDELMALGKNDVKVVADPIESACSKIKKLGYEVEVENKKIFIKGIADIPKINRELVGSGIDVYHLSEDKETLEEIFLNIIRSEGNTDAYKISENRFH</sequence>
<keyword evidence="3" id="KW-0547">Nucleotide-binding</keyword>
<accession>A0ABS1EWK1</accession>
<comment type="similarity">
    <text evidence="1">Belongs to the ABC transporter superfamily.</text>
</comment>
<dbReference type="PROSITE" id="PS50893">
    <property type="entry name" value="ABC_TRANSPORTER_2"/>
    <property type="match status" value="1"/>
</dbReference>
<evidence type="ECO:0000256" key="3">
    <source>
        <dbReference type="ARBA" id="ARBA00022741"/>
    </source>
</evidence>